<dbReference type="GO" id="GO:0006887">
    <property type="term" value="P:exocytosis"/>
    <property type="evidence" value="ECO:0007669"/>
    <property type="project" value="TreeGrafter"/>
</dbReference>
<evidence type="ECO:0000256" key="10">
    <source>
        <dbReference type="SAM" id="Phobius"/>
    </source>
</evidence>
<dbReference type="Gene3D" id="1.20.58.70">
    <property type="match status" value="1"/>
</dbReference>
<dbReference type="SMART" id="SM00397">
    <property type="entry name" value="t_SNARE"/>
    <property type="match status" value="1"/>
</dbReference>
<proteinExistence type="inferred from homology"/>
<dbReference type="InterPro" id="IPR006011">
    <property type="entry name" value="Syntaxin_N"/>
</dbReference>
<evidence type="ECO:0000256" key="8">
    <source>
        <dbReference type="RuleBase" id="RU003858"/>
    </source>
</evidence>
<dbReference type="GO" id="GO:0005484">
    <property type="term" value="F:SNAP receptor activity"/>
    <property type="evidence" value="ECO:0007669"/>
    <property type="project" value="InterPro"/>
</dbReference>
<dbReference type="Pfam" id="PF00804">
    <property type="entry name" value="Syntaxin"/>
    <property type="match status" value="1"/>
</dbReference>
<keyword evidence="5" id="KW-0532">Neurotransmitter transport</keyword>
<comment type="subcellular location">
    <subcellularLocation>
        <location evidence="1">Membrane</location>
        <topology evidence="1">Single-pass type IV membrane protein</topology>
    </subcellularLocation>
</comment>
<reference evidence="13" key="1">
    <citation type="submission" date="2016-11" db="UniProtKB">
        <authorList>
            <consortium name="WormBaseParasite"/>
        </authorList>
    </citation>
    <scope>IDENTIFICATION</scope>
</reference>
<keyword evidence="7 10" id="KW-0472">Membrane</keyword>
<feature type="domain" description="T-SNARE coiled-coil homology" evidence="11">
    <location>
        <begin position="211"/>
        <end position="273"/>
    </location>
</feature>
<keyword evidence="9" id="KW-0175">Coiled coil</keyword>
<keyword evidence="6 10" id="KW-1133">Transmembrane helix</keyword>
<dbReference type="eggNOG" id="KOG3326">
    <property type="taxonomic scope" value="Eukaryota"/>
</dbReference>
<evidence type="ECO:0000313" key="13">
    <source>
        <dbReference type="WBParaSite" id="BXY_1736500.1"/>
    </source>
</evidence>
<dbReference type="SUPFAM" id="SSF47661">
    <property type="entry name" value="t-snare proteins"/>
    <property type="match status" value="1"/>
</dbReference>
<evidence type="ECO:0000256" key="9">
    <source>
        <dbReference type="SAM" id="Coils"/>
    </source>
</evidence>
<keyword evidence="3" id="KW-0813">Transport</keyword>
<dbReference type="PANTHER" id="PTHR19957">
    <property type="entry name" value="SYNTAXIN"/>
    <property type="match status" value="1"/>
</dbReference>
<dbReference type="GO" id="GO:0006906">
    <property type="term" value="P:vesicle fusion"/>
    <property type="evidence" value="ECO:0007669"/>
    <property type="project" value="TreeGrafter"/>
</dbReference>
<dbReference type="GO" id="GO:0000149">
    <property type="term" value="F:SNARE binding"/>
    <property type="evidence" value="ECO:0007669"/>
    <property type="project" value="TreeGrafter"/>
</dbReference>
<evidence type="ECO:0000256" key="6">
    <source>
        <dbReference type="ARBA" id="ARBA00022989"/>
    </source>
</evidence>
<sequence>MVKDRLAELQRLSSQSRGKSSSVIFNGTSVRLEDGFPVVSDALLDQEAWSDMDTFLANIENIRSKLDEMEALLKQLAEIHRTILISPASDPKYNAEMNEVVSNFKALTKSVSGFLSGLAEEVKRIGNQNDASSRIKKDQSRTLTRAFHNLLNDFNEEQLHYKSQCEKTIAKFLRISGVQLDEDQVDQAIEKGELFNTVSLLMGDREKKALYEDVKSRHDDIIKLEASIRELHEIFQDMAMLVESQGEILDRIDQNVQYATDYSKKALSNVNQAQQAQRRNMMLKFGILICGIITVIILFIVFSAAFCMYLPFVCR</sequence>
<dbReference type="GO" id="GO:0006886">
    <property type="term" value="P:intracellular protein transport"/>
    <property type="evidence" value="ECO:0007669"/>
    <property type="project" value="InterPro"/>
</dbReference>
<dbReference type="PROSITE" id="PS00914">
    <property type="entry name" value="SYNTAXIN"/>
    <property type="match status" value="1"/>
</dbReference>
<evidence type="ECO:0000256" key="1">
    <source>
        <dbReference type="ARBA" id="ARBA00004211"/>
    </source>
</evidence>
<keyword evidence="4 10" id="KW-0812">Transmembrane</keyword>
<dbReference type="AlphaFoldDB" id="A0A1I7SWD4"/>
<feature type="coiled-coil region" evidence="9">
    <location>
        <begin position="52"/>
        <end position="79"/>
    </location>
</feature>
<dbReference type="Gene3D" id="1.20.5.110">
    <property type="match status" value="1"/>
</dbReference>
<dbReference type="PROSITE" id="PS50192">
    <property type="entry name" value="T_SNARE"/>
    <property type="match status" value="1"/>
</dbReference>
<dbReference type="CDD" id="cd15848">
    <property type="entry name" value="SNARE_syntaxin1-like"/>
    <property type="match status" value="1"/>
</dbReference>
<evidence type="ECO:0000256" key="5">
    <source>
        <dbReference type="ARBA" id="ARBA00022775"/>
    </source>
</evidence>
<dbReference type="SMART" id="SM00503">
    <property type="entry name" value="SynN"/>
    <property type="match status" value="1"/>
</dbReference>
<comment type="similarity">
    <text evidence="2 8">Belongs to the syntaxin family.</text>
</comment>
<evidence type="ECO:0000256" key="3">
    <source>
        <dbReference type="ARBA" id="ARBA00022448"/>
    </source>
</evidence>
<accession>A0A1I7SWD4</accession>
<evidence type="ECO:0000256" key="7">
    <source>
        <dbReference type="ARBA" id="ARBA00023136"/>
    </source>
</evidence>
<organism evidence="12 13">
    <name type="scientific">Bursaphelenchus xylophilus</name>
    <name type="common">Pinewood nematode worm</name>
    <name type="synonym">Aphelenchoides xylophilus</name>
    <dbReference type="NCBI Taxonomy" id="6326"/>
    <lineage>
        <taxon>Eukaryota</taxon>
        <taxon>Metazoa</taxon>
        <taxon>Ecdysozoa</taxon>
        <taxon>Nematoda</taxon>
        <taxon>Chromadorea</taxon>
        <taxon>Rhabditida</taxon>
        <taxon>Tylenchina</taxon>
        <taxon>Tylenchomorpha</taxon>
        <taxon>Aphelenchoidea</taxon>
        <taxon>Aphelenchoididae</taxon>
        <taxon>Bursaphelenchus</taxon>
    </lineage>
</organism>
<dbReference type="InterPro" id="IPR010989">
    <property type="entry name" value="SNARE"/>
</dbReference>
<dbReference type="InterPro" id="IPR045242">
    <property type="entry name" value="Syntaxin"/>
</dbReference>
<evidence type="ECO:0000259" key="11">
    <source>
        <dbReference type="PROSITE" id="PS50192"/>
    </source>
</evidence>
<feature type="transmembrane region" description="Helical" evidence="10">
    <location>
        <begin position="285"/>
        <end position="312"/>
    </location>
</feature>
<dbReference type="PANTHER" id="PTHR19957:SF307">
    <property type="entry name" value="PROTEIN SSO1-RELATED"/>
    <property type="match status" value="1"/>
</dbReference>
<evidence type="ECO:0000313" key="12">
    <source>
        <dbReference type="Proteomes" id="UP000095284"/>
    </source>
</evidence>
<dbReference type="GO" id="GO:0031201">
    <property type="term" value="C:SNARE complex"/>
    <property type="evidence" value="ECO:0007669"/>
    <property type="project" value="TreeGrafter"/>
</dbReference>
<dbReference type="GO" id="GO:0012505">
    <property type="term" value="C:endomembrane system"/>
    <property type="evidence" value="ECO:0007669"/>
    <property type="project" value="TreeGrafter"/>
</dbReference>
<protein>
    <submittedName>
        <fullName evidence="13">t-SNARE coiled-coil homology domain-containing protein</fullName>
    </submittedName>
</protein>
<dbReference type="GO" id="GO:0005886">
    <property type="term" value="C:plasma membrane"/>
    <property type="evidence" value="ECO:0007669"/>
    <property type="project" value="TreeGrafter"/>
</dbReference>
<dbReference type="InterPro" id="IPR006012">
    <property type="entry name" value="Syntaxin/epimorphin_CS"/>
</dbReference>
<dbReference type="eggNOG" id="KOG0810">
    <property type="taxonomic scope" value="Eukaryota"/>
</dbReference>
<evidence type="ECO:0000256" key="4">
    <source>
        <dbReference type="ARBA" id="ARBA00022692"/>
    </source>
</evidence>
<dbReference type="WBParaSite" id="BXY_1736500.1">
    <property type="protein sequence ID" value="BXY_1736500.1"/>
    <property type="gene ID" value="BXY_1736500"/>
</dbReference>
<dbReference type="GO" id="GO:0048278">
    <property type="term" value="P:vesicle docking"/>
    <property type="evidence" value="ECO:0007669"/>
    <property type="project" value="TreeGrafter"/>
</dbReference>
<dbReference type="Proteomes" id="UP000095284">
    <property type="component" value="Unplaced"/>
</dbReference>
<name>A0A1I7SWD4_BURXY</name>
<dbReference type="InterPro" id="IPR000727">
    <property type="entry name" value="T_SNARE_dom"/>
</dbReference>
<dbReference type="Pfam" id="PF05739">
    <property type="entry name" value="SNARE"/>
    <property type="match status" value="1"/>
</dbReference>
<evidence type="ECO:0000256" key="2">
    <source>
        <dbReference type="ARBA" id="ARBA00009063"/>
    </source>
</evidence>
<dbReference type="GO" id="GO:0006836">
    <property type="term" value="P:neurotransmitter transport"/>
    <property type="evidence" value="ECO:0007669"/>
    <property type="project" value="UniProtKB-KW"/>
</dbReference>